<keyword evidence="5 13" id="KW-0436">Ligase</keyword>
<sequence length="458" mass="50570">MVDSPFLPSLSARPLLLTDSQTHRKRVFEPLDPEHVRVYYCGPTVYDAAHIGNLRAMLSADVLVRLLRALYPRVTFARNITDVDDRIADRARANGEEIATLTARTTADFHADVAELNILPPDIEPRATHHIGEMLAMIGRLIANGHAYEAEGHVLFSVRDFASYGALSGRSLDDMLAGARVEIAPYKRDPGDFVLWKPSSDDQPGWPSPYGRGRPGWHIECSAMSHRYLGESFDIHGGGDDLLFPHHENERAQSLCCFPGSQFARYWLHNAMLLSDGEKMSKSLGNFYTIRQVITRAPAQALRLLYLGAHYRSVLDFTWDKLEDAKKTLDRFYRAFEKSPPADGAPVPEAVLAALCDDLNTPLALAALHPLADAAMQGDAAAAAALKAGGTLLGLFHQTADEWFRSGADEAAIERLIAARLDARRTRDFARADEIRAELAAQGILLEDGPHGTSWRRA</sequence>
<feature type="binding site" evidence="13">
    <location>
        <position position="246"/>
    </location>
    <ligand>
        <name>Zn(2+)</name>
        <dbReference type="ChEBI" id="CHEBI:29105"/>
    </ligand>
</feature>
<name>A0A023D7Y4_ACIMT</name>
<dbReference type="GO" id="GO:0006423">
    <property type="term" value="P:cysteinyl-tRNA aminoacylation"/>
    <property type="evidence" value="ECO:0007669"/>
    <property type="project" value="UniProtKB-UniRule"/>
</dbReference>
<dbReference type="InterPro" id="IPR014729">
    <property type="entry name" value="Rossmann-like_a/b/a_fold"/>
</dbReference>
<evidence type="ECO:0000256" key="6">
    <source>
        <dbReference type="ARBA" id="ARBA00022723"/>
    </source>
</evidence>
<keyword evidence="4 13" id="KW-0963">Cytoplasm</keyword>
<dbReference type="Proteomes" id="UP000019760">
    <property type="component" value="Unassembled WGS sequence"/>
</dbReference>
<dbReference type="EMBL" id="BAND01000085">
    <property type="protein sequence ID" value="GAJ29906.1"/>
    <property type="molecule type" value="Genomic_DNA"/>
</dbReference>
<dbReference type="AlphaFoldDB" id="A0A023D7Y4"/>
<evidence type="ECO:0000256" key="12">
    <source>
        <dbReference type="ARBA" id="ARBA00047398"/>
    </source>
</evidence>
<keyword evidence="10 13" id="KW-0648">Protein biosynthesis</keyword>
<dbReference type="PANTHER" id="PTHR10890:SF3">
    <property type="entry name" value="CYSTEINE--TRNA LIGASE, CYTOPLASMIC"/>
    <property type="match status" value="1"/>
</dbReference>
<evidence type="ECO:0000256" key="11">
    <source>
        <dbReference type="ARBA" id="ARBA00023146"/>
    </source>
</evidence>
<evidence type="ECO:0000256" key="4">
    <source>
        <dbReference type="ARBA" id="ARBA00022490"/>
    </source>
</evidence>
<comment type="caution">
    <text evidence="15">The sequence shown here is derived from an EMBL/GenBank/DDBJ whole genome shotgun (WGS) entry which is preliminary data.</text>
</comment>
<feature type="binding site" evidence="13">
    <location>
        <position position="250"/>
    </location>
    <ligand>
        <name>Zn(2+)</name>
        <dbReference type="ChEBI" id="CHEBI:29105"/>
    </ligand>
</feature>
<comment type="similarity">
    <text evidence="2 13">Belongs to the class-I aminoacyl-tRNA synthetase family.</text>
</comment>
<dbReference type="CDD" id="cd00672">
    <property type="entry name" value="CysRS_core"/>
    <property type="match status" value="1"/>
</dbReference>
<comment type="catalytic activity">
    <reaction evidence="12 13">
        <text>tRNA(Cys) + L-cysteine + ATP = L-cysteinyl-tRNA(Cys) + AMP + diphosphate</text>
        <dbReference type="Rhea" id="RHEA:17773"/>
        <dbReference type="Rhea" id="RHEA-COMP:9661"/>
        <dbReference type="Rhea" id="RHEA-COMP:9679"/>
        <dbReference type="ChEBI" id="CHEBI:30616"/>
        <dbReference type="ChEBI" id="CHEBI:33019"/>
        <dbReference type="ChEBI" id="CHEBI:35235"/>
        <dbReference type="ChEBI" id="CHEBI:78442"/>
        <dbReference type="ChEBI" id="CHEBI:78517"/>
        <dbReference type="ChEBI" id="CHEBI:456215"/>
        <dbReference type="EC" id="6.1.1.16"/>
    </reaction>
</comment>
<evidence type="ECO:0000256" key="7">
    <source>
        <dbReference type="ARBA" id="ARBA00022741"/>
    </source>
</evidence>
<keyword evidence="9 13" id="KW-0067">ATP-binding</keyword>
<dbReference type="EC" id="6.1.1.16" evidence="13"/>
<dbReference type="InterPro" id="IPR015803">
    <property type="entry name" value="Cys-tRNA-ligase"/>
</dbReference>
<organism evidence="15 16">
    <name type="scientific">Acidomonas methanolica NBRC 104435</name>
    <dbReference type="NCBI Taxonomy" id="1231351"/>
    <lineage>
        <taxon>Bacteria</taxon>
        <taxon>Pseudomonadati</taxon>
        <taxon>Pseudomonadota</taxon>
        <taxon>Alphaproteobacteria</taxon>
        <taxon>Acetobacterales</taxon>
        <taxon>Acetobacteraceae</taxon>
        <taxon>Acidomonas</taxon>
    </lineage>
</organism>
<evidence type="ECO:0000256" key="2">
    <source>
        <dbReference type="ARBA" id="ARBA00005594"/>
    </source>
</evidence>
<dbReference type="InterPro" id="IPR015273">
    <property type="entry name" value="Cys-tRNA-synt_Ia_DALR"/>
</dbReference>
<accession>A0A023D7Y4</accession>
<dbReference type="Gene3D" id="1.20.120.1910">
    <property type="entry name" value="Cysteine-tRNA ligase, C-terminal anti-codon recognition domain"/>
    <property type="match status" value="1"/>
</dbReference>
<dbReference type="Pfam" id="PF01406">
    <property type="entry name" value="tRNA-synt_1e"/>
    <property type="match status" value="1"/>
</dbReference>
<reference evidence="15 16" key="2">
    <citation type="journal article" date="2014" name="FEMS Microbiol. Lett.">
        <title>Draft genomic DNA sequence of the facultatively methylotrophic bacterium Acidomonas methanolica type strain MB58.</title>
        <authorList>
            <person name="Higashiura N."/>
            <person name="Hadano H."/>
            <person name="Hirakawa H."/>
            <person name="Matsutani M."/>
            <person name="Takabe S."/>
            <person name="Matsushita K."/>
            <person name="Azuma Y."/>
        </authorList>
    </citation>
    <scope>NUCLEOTIDE SEQUENCE [LARGE SCALE GENOMIC DNA]</scope>
    <source>
        <strain evidence="15 16">MB58</strain>
    </source>
</reference>
<evidence type="ECO:0000256" key="8">
    <source>
        <dbReference type="ARBA" id="ARBA00022833"/>
    </source>
</evidence>
<feature type="binding site" evidence="13">
    <location>
        <position position="282"/>
    </location>
    <ligand>
        <name>ATP</name>
        <dbReference type="ChEBI" id="CHEBI:30616"/>
    </ligand>
</feature>
<comment type="cofactor">
    <cofactor evidence="13">
        <name>Zn(2+)</name>
        <dbReference type="ChEBI" id="CHEBI:29105"/>
    </cofactor>
    <text evidence="13">Binds 1 zinc ion per subunit.</text>
</comment>
<dbReference type="GO" id="GO:0008270">
    <property type="term" value="F:zinc ion binding"/>
    <property type="evidence" value="ECO:0007669"/>
    <property type="project" value="UniProtKB-UniRule"/>
</dbReference>
<dbReference type="OrthoDB" id="9815130at2"/>
<comment type="subcellular location">
    <subcellularLocation>
        <location evidence="1 13">Cytoplasm</location>
    </subcellularLocation>
</comment>
<evidence type="ECO:0000256" key="1">
    <source>
        <dbReference type="ARBA" id="ARBA00004496"/>
    </source>
</evidence>
<keyword evidence="6 13" id="KW-0479">Metal-binding</keyword>
<dbReference type="RefSeq" id="WP_042060281.1">
    <property type="nucleotide sequence ID" value="NZ_BAND01000085.1"/>
</dbReference>
<evidence type="ECO:0000256" key="13">
    <source>
        <dbReference type="HAMAP-Rule" id="MF_00041"/>
    </source>
</evidence>
<dbReference type="InterPro" id="IPR032678">
    <property type="entry name" value="tRNA-synt_1_cat_dom"/>
</dbReference>
<dbReference type="FunFam" id="3.40.50.620:FF:000068">
    <property type="entry name" value="Cysteine--tRNA ligase"/>
    <property type="match status" value="1"/>
</dbReference>
<dbReference type="PANTHER" id="PTHR10890">
    <property type="entry name" value="CYSTEINYL-TRNA SYNTHETASE"/>
    <property type="match status" value="1"/>
</dbReference>
<evidence type="ECO:0000313" key="16">
    <source>
        <dbReference type="Proteomes" id="UP000019760"/>
    </source>
</evidence>
<dbReference type="SUPFAM" id="SSF52374">
    <property type="entry name" value="Nucleotidylyl transferase"/>
    <property type="match status" value="1"/>
</dbReference>
<dbReference type="Pfam" id="PF23493">
    <property type="entry name" value="CysS_C"/>
    <property type="match status" value="1"/>
</dbReference>
<dbReference type="Gene3D" id="3.40.50.620">
    <property type="entry name" value="HUPs"/>
    <property type="match status" value="1"/>
</dbReference>
<evidence type="ECO:0000313" key="15">
    <source>
        <dbReference type="EMBL" id="GAJ29906.1"/>
    </source>
</evidence>
<feature type="domain" description="Cysteinyl-tRNA synthetase class Ia DALR" evidence="14">
    <location>
        <begin position="350"/>
        <end position="404"/>
    </location>
</feature>
<proteinExistence type="inferred from homology"/>
<keyword evidence="16" id="KW-1185">Reference proteome</keyword>
<dbReference type="InterPro" id="IPR009080">
    <property type="entry name" value="tRNAsynth_Ia_anticodon-bd"/>
</dbReference>
<dbReference type="InterPro" id="IPR024909">
    <property type="entry name" value="Cys-tRNA/MSH_ligase"/>
</dbReference>
<dbReference type="SUPFAM" id="SSF47323">
    <property type="entry name" value="Anticodon-binding domain of a subclass of class I aminoacyl-tRNA synthetases"/>
    <property type="match status" value="1"/>
</dbReference>
<keyword evidence="11 13" id="KW-0030">Aminoacyl-tRNA synthetase</keyword>
<keyword evidence="8 13" id="KW-0862">Zinc</keyword>
<feature type="short sequence motif" description="'HIGH' region" evidence="13">
    <location>
        <begin position="43"/>
        <end position="53"/>
    </location>
</feature>
<dbReference type="GO" id="GO:0005524">
    <property type="term" value="F:ATP binding"/>
    <property type="evidence" value="ECO:0007669"/>
    <property type="project" value="UniProtKB-UniRule"/>
</dbReference>
<gene>
    <name evidence="13" type="primary">cysS</name>
    <name evidence="15" type="ORF">Amme_085_034</name>
</gene>
<feature type="binding site" evidence="13">
    <location>
        <position position="41"/>
    </location>
    <ligand>
        <name>Zn(2+)</name>
        <dbReference type="ChEBI" id="CHEBI:29105"/>
    </ligand>
</feature>
<evidence type="ECO:0000256" key="9">
    <source>
        <dbReference type="ARBA" id="ARBA00022840"/>
    </source>
</evidence>
<dbReference type="PRINTS" id="PR00983">
    <property type="entry name" value="TRNASYNTHCYS"/>
</dbReference>
<dbReference type="SMART" id="SM00840">
    <property type="entry name" value="DALR_2"/>
    <property type="match status" value="1"/>
</dbReference>
<keyword evidence="7 13" id="KW-0547">Nucleotide-binding</keyword>
<evidence type="ECO:0000256" key="5">
    <source>
        <dbReference type="ARBA" id="ARBA00022598"/>
    </source>
</evidence>
<evidence type="ECO:0000259" key="14">
    <source>
        <dbReference type="SMART" id="SM00840"/>
    </source>
</evidence>
<feature type="short sequence motif" description="'KMSKS' region" evidence="13">
    <location>
        <begin position="279"/>
        <end position="283"/>
    </location>
</feature>
<feature type="binding site" evidence="13">
    <location>
        <position position="221"/>
    </location>
    <ligand>
        <name>Zn(2+)</name>
        <dbReference type="ChEBI" id="CHEBI:29105"/>
    </ligand>
</feature>
<dbReference type="InterPro" id="IPR056411">
    <property type="entry name" value="CysS_C"/>
</dbReference>
<comment type="subunit">
    <text evidence="3 13">Monomer.</text>
</comment>
<protein>
    <recommendedName>
        <fullName evidence="13">Cysteine--tRNA ligase</fullName>
        <ecNumber evidence="13">6.1.1.16</ecNumber>
    </recommendedName>
    <alternativeName>
        <fullName evidence="13">Cysteinyl-tRNA synthetase</fullName>
        <shortName evidence="13">CysRS</shortName>
    </alternativeName>
</protein>
<dbReference type="GO" id="GO:0004817">
    <property type="term" value="F:cysteine-tRNA ligase activity"/>
    <property type="evidence" value="ECO:0007669"/>
    <property type="project" value="UniProtKB-UniRule"/>
</dbReference>
<dbReference type="HAMAP" id="MF_00041">
    <property type="entry name" value="Cys_tRNA_synth"/>
    <property type="match status" value="1"/>
</dbReference>
<reference evidence="16" key="1">
    <citation type="journal article" date="2014" name="FEMS Microbiol. Lett.">
        <title>Draft Genomic DNA Sequence of the Facultatively Methylotrophic Bacterium Acidomonas methanolica type strain MB58.</title>
        <authorList>
            <person name="Higashiura N."/>
            <person name="Hadano H."/>
            <person name="Hirakawa H."/>
            <person name="Matsutani M."/>
            <person name="Takabe S."/>
            <person name="Matsushita K."/>
            <person name="Azuma Y."/>
        </authorList>
    </citation>
    <scope>NUCLEOTIDE SEQUENCE [LARGE SCALE GENOMIC DNA]</scope>
    <source>
        <strain evidence="16">MB58</strain>
    </source>
</reference>
<dbReference type="NCBIfam" id="TIGR00435">
    <property type="entry name" value="cysS"/>
    <property type="match status" value="1"/>
</dbReference>
<evidence type="ECO:0000256" key="10">
    <source>
        <dbReference type="ARBA" id="ARBA00022917"/>
    </source>
</evidence>
<evidence type="ECO:0000256" key="3">
    <source>
        <dbReference type="ARBA" id="ARBA00011245"/>
    </source>
</evidence>
<dbReference type="GO" id="GO:0005829">
    <property type="term" value="C:cytosol"/>
    <property type="evidence" value="ECO:0007669"/>
    <property type="project" value="TreeGrafter"/>
</dbReference>